<gene>
    <name evidence="2" type="ORF">EJ04DRAFT_513012</name>
</gene>
<reference evidence="2" key="1">
    <citation type="journal article" date="2020" name="Stud. Mycol.">
        <title>101 Dothideomycetes genomes: a test case for predicting lifestyles and emergence of pathogens.</title>
        <authorList>
            <person name="Haridas S."/>
            <person name="Albert R."/>
            <person name="Binder M."/>
            <person name="Bloem J."/>
            <person name="Labutti K."/>
            <person name="Salamov A."/>
            <person name="Andreopoulos B."/>
            <person name="Baker S."/>
            <person name="Barry K."/>
            <person name="Bills G."/>
            <person name="Bluhm B."/>
            <person name="Cannon C."/>
            <person name="Castanera R."/>
            <person name="Culley D."/>
            <person name="Daum C."/>
            <person name="Ezra D."/>
            <person name="Gonzalez J."/>
            <person name="Henrissat B."/>
            <person name="Kuo A."/>
            <person name="Liang C."/>
            <person name="Lipzen A."/>
            <person name="Lutzoni F."/>
            <person name="Magnuson J."/>
            <person name="Mondo S."/>
            <person name="Nolan M."/>
            <person name="Ohm R."/>
            <person name="Pangilinan J."/>
            <person name="Park H.-J."/>
            <person name="Ramirez L."/>
            <person name="Alfaro M."/>
            <person name="Sun H."/>
            <person name="Tritt A."/>
            <person name="Yoshinaga Y."/>
            <person name="Zwiers L.-H."/>
            <person name="Turgeon B."/>
            <person name="Goodwin S."/>
            <person name="Spatafora J."/>
            <person name="Crous P."/>
            <person name="Grigoriev I."/>
        </authorList>
    </citation>
    <scope>NUCLEOTIDE SEQUENCE</scope>
    <source>
        <strain evidence="2">CBS 125425</strain>
    </source>
</reference>
<dbReference type="GO" id="GO:0004497">
    <property type="term" value="F:monooxygenase activity"/>
    <property type="evidence" value="ECO:0007669"/>
    <property type="project" value="InterPro"/>
</dbReference>
<name>A0A9P4QTU2_9PLEO</name>
<proteinExistence type="predicted"/>
<feature type="binding site" description="axial binding residue" evidence="1">
    <location>
        <position position="348"/>
    </location>
    <ligand>
        <name>heme</name>
        <dbReference type="ChEBI" id="CHEBI:30413"/>
    </ligand>
    <ligandPart>
        <name>Fe</name>
        <dbReference type="ChEBI" id="CHEBI:18248"/>
    </ligandPart>
</feature>
<dbReference type="Pfam" id="PF00067">
    <property type="entry name" value="p450"/>
    <property type="match status" value="1"/>
</dbReference>
<dbReference type="Gene3D" id="1.10.630.10">
    <property type="entry name" value="Cytochrome P450"/>
    <property type="match status" value="1"/>
</dbReference>
<dbReference type="CDD" id="cd11051">
    <property type="entry name" value="CYP59-like"/>
    <property type="match status" value="1"/>
</dbReference>
<sequence>MVVYQDDSWRALRKQFNPGFAPSHLLTLLPQIIDKTSIFMSKLDKLARTGEEFEMDPLCTNLTFDIIGEIVTNLDFKAQDDTSGGNDIVRWFRTLISSYVDNGRIWLWANVPVRIKRLVASYQTDRAIKRCIQDKFKEIKEAQKTATRQTKDRSVLALALQDTDVLTNGILQSTADQVKSFLFAGHDTTSTLLQRLFYALSLHPKCLAAIRAEHKAIFGDSDPREVLLAKPDETLKALSYTSACIKEALRLWPPAGSARRPVPGVGFKVRTEDGQEVCLDGMVLYICHYLIQRDPKVYGDSANDFVPERWLGDTDTSAASNDDDASQASGSKFPISAWRSFERGPRNCIGQELANLEARVILACVVGRYDFTKVGAGEIARDEKSEPILDEKGVYQTQSELFNVSRPPCLV</sequence>
<dbReference type="PANTHER" id="PTHR24305">
    <property type="entry name" value="CYTOCHROME P450"/>
    <property type="match status" value="1"/>
</dbReference>
<dbReference type="PANTHER" id="PTHR24305:SF222">
    <property type="entry name" value="CYTOCHROME P450 MONOOXYGENASE STCS"/>
    <property type="match status" value="1"/>
</dbReference>
<comment type="cofactor">
    <cofactor evidence="1">
        <name>heme</name>
        <dbReference type="ChEBI" id="CHEBI:30413"/>
    </cofactor>
</comment>
<dbReference type="GO" id="GO:0016705">
    <property type="term" value="F:oxidoreductase activity, acting on paired donors, with incorporation or reduction of molecular oxygen"/>
    <property type="evidence" value="ECO:0007669"/>
    <property type="project" value="InterPro"/>
</dbReference>
<accession>A0A9P4QTU2</accession>
<dbReference type="InterPro" id="IPR036396">
    <property type="entry name" value="Cyt_P450_sf"/>
</dbReference>
<dbReference type="EMBL" id="ML996157">
    <property type="protein sequence ID" value="KAF2733758.1"/>
    <property type="molecule type" value="Genomic_DNA"/>
</dbReference>
<dbReference type="InterPro" id="IPR050121">
    <property type="entry name" value="Cytochrome_P450_monoxygenase"/>
</dbReference>
<evidence type="ECO:0000313" key="3">
    <source>
        <dbReference type="Proteomes" id="UP000799444"/>
    </source>
</evidence>
<dbReference type="PRINTS" id="PR00463">
    <property type="entry name" value="EP450I"/>
</dbReference>
<dbReference type="AlphaFoldDB" id="A0A9P4QTU2"/>
<dbReference type="SUPFAM" id="SSF48264">
    <property type="entry name" value="Cytochrome P450"/>
    <property type="match status" value="1"/>
</dbReference>
<dbReference type="OrthoDB" id="10029320at2759"/>
<keyword evidence="1" id="KW-0479">Metal-binding</keyword>
<keyword evidence="1" id="KW-0408">Iron</keyword>
<evidence type="ECO:0000256" key="1">
    <source>
        <dbReference type="PIRSR" id="PIRSR602401-1"/>
    </source>
</evidence>
<keyword evidence="1" id="KW-0349">Heme</keyword>
<dbReference type="InterPro" id="IPR002401">
    <property type="entry name" value="Cyt_P450_E_grp-I"/>
</dbReference>
<comment type="caution">
    <text evidence="2">The sequence shown here is derived from an EMBL/GenBank/DDBJ whole genome shotgun (WGS) entry which is preliminary data.</text>
</comment>
<dbReference type="PRINTS" id="PR00385">
    <property type="entry name" value="P450"/>
</dbReference>
<protein>
    <submittedName>
        <fullName evidence="2">Cytochrome P450</fullName>
    </submittedName>
</protein>
<dbReference type="InterPro" id="IPR001128">
    <property type="entry name" value="Cyt_P450"/>
</dbReference>
<evidence type="ECO:0000313" key="2">
    <source>
        <dbReference type="EMBL" id="KAF2733758.1"/>
    </source>
</evidence>
<dbReference type="GO" id="GO:0020037">
    <property type="term" value="F:heme binding"/>
    <property type="evidence" value="ECO:0007669"/>
    <property type="project" value="InterPro"/>
</dbReference>
<keyword evidence="3" id="KW-1185">Reference proteome</keyword>
<dbReference type="GO" id="GO:0005506">
    <property type="term" value="F:iron ion binding"/>
    <property type="evidence" value="ECO:0007669"/>
    <property type="project" value="InterPro"/>
</dbReference>
<organism evidence="2 3">
    <name type="scientific">Polyplosphaeria fusca</name>
    <dbReference type="NCBI Taxonomy" id="682080"/>
    <lineage>
        <taxon>Eukaryota</taxon>
        <taxon>Fungi</taxon>
        <taxon>Dikarya</taxon>
        <taxon>Ascomycota</taxon>
        <taxon>Pezizomycotina</taxon>
        <taxon>Dothideomycetes</taxon>
        <taxon>Pleosporomycetidae</taxon>
        <taxon>Pleosporales</taxon>
        <taxon>Tetraplosphaeriaceae</taxon>
        <taxon>Polyplosphaeria</taxon>
    </lineage>
</organism>
<dbReference type="Proteomes" id="UP000799444">
    <property type="component" value="Unassembled WGS sequence"/>
</dbReference>